<reference evidence="1" key="1">
    <citation type="submission" date="2022-07" db="EMBL/GenBank/DDBJ databases">
        <title>Phylogenomic reconstructions and comparative analyses of Kickxellomycotina fungi.</title>
        <authorList>
            <person name="Reynolds N.K."/>
            <person name="Stajich J.E."/>
            <person name="Barry K."/>
            <person name="Grigoriev I.V."/>
            <person name="Crous P."/>
            <person name="Smith M.E."/>
        </authorList>
    </citation>
    <scope>NUCLEOTIDE SEQUENCE</scope>
    <source>
        <strain evidence="1">BCRC 34780</strain>
    </source>
</reference>
<comment type="caution">
    <text evidence="1">The sequence shown here is derived from an EMBL/GenBank/DDBJ whole genome shotgun (WGS) entry which is preliminary data.</text>
</comment>
<accession>A0ACC1L4M2</accession>
<organism evidence="1 2">
    <name type="scientific">Coemansia helicoidea</name>
    <dbReference type="NCBI Taxonomy" id="1286919"/>
    <lineage>
        <taxon>Eukaryota</taxon>
        <taxon>Fungi</taxon>
        <taxon>Fungi incertae sedis</taxon>
        <taxon>Zoopagomycota</taxon>
        <taxon>Kickxellomycotina</taxon>
        <taxon>Kickxellomycetes</taxon>
        <taxon>Kickxellales</taxon>
        <taxon>Kickxellaceae</taxon>
        <taxon>Coemansia</taxon>
    </lineage>
</organism>
<evidence type="ECO:0000313" key="1">
    <source>
        <dbReference type="EMBL" id="KAJ2800846.1"/>
    </source>
</evidence>
<name>A0ACC1L4M2_9FUNG</name>
<sequence>MPARPPPAKGGPAPRRPPPTPGAAQLLRKIPVAGVTVEVVRQNSTIIYRLPGNMPVSSLTPEQRAKVMSEIQRIRNASAPTTPTPPGRPPAARTAPTTPRPAGERRPLPPRSPAPVRHSRPAPALPSIAPRQPAPLAANSGASGLHSAPVAGRFLASSPHGAVRPRGPPPAAPRTPPSMLAPRRQQPGALPSPGPAQKSALERLYQSAYLRLLRGPAEALRKLVPPVELSSLVSAPTDGATSQDMLLLILKALTKAQAAQLARMFDQETRREPISQPPSGAASPTGSYGSGAEPDGIPGSPASGAATPTKRRKYNKTGKYSVKKRATWSLGSPDAGSPAPHDRPPQPLPQGVVVHPGAWRATAAPLVERAKTPALAKHEAEISRRFRDALAMDRQMVENPDWRTPFDGVRDVIQRLLPYHVYQYHDRDIDAASAREEQRIQASAPGLGARMAMLQQRYRALLTREGSDSHYSVDHIQIESRRIDAAHAELDQLQDMRLERDIAAMGARLPGQSQ</sequence>
<dbReference type="Proteomes" id="UP001140087">
    <property type="component" value="Unassembled WGS sequence"/>
</dbReference>
<protein>
    <submittedName>
        <fullName evidence="1">Uncharacterized protein</fullName>
    </submittedName>
</protein>
<gene>
    <name evidence="1" type="ORF">H4R21_003015</name>
</gene>
<keyword evidence="2" id="KW-1185">Reference proteome</keyword>
<dbReference type="EMBL" id="JANBUN010000876">
    <property type="protein sequence ID" value="KAJ2800846.1"/>
    <property type="molecule type" value="Genomic_DNA"/>
</dbReference>
<evidence type="ECO:0000313" key="2">
    <source>
        <dbReference type="Proteomes" id="UP001140087"/>
    </source>
</evidence>
<proteinExistence type="predicted"/>